<feature type="domain" description="AB hydrolase-1" evidence="1">
    <location>
        <begin position="55"/>
        <end position="271"/>
    </location>
</feature>
<accession>A0A916DV77</accession>
<dbReference type="AlphaFoldDB" id="A0A916DV77"/>
<dbReference type="InterPro" id="IPR050266">
    <property type="entry name" value="AB_hydrolase_sf"/>
</dbReference>
<dbReference type="InterPro" id="IPR000073">
    <property type="entry name" value="AB_hydrolase_1"/>
</dbReference>
<dbReference type="PANTHER" id="PTHR43798:SF33">
    <property type="entry name" value="HYDROLASE, PUTATIVE (AFU_ORTHOLOGUE AFUA_2G14860)-RELATED"/>
    <property type="match status" value="1"/>
</dbReference>
<dbReference type="PANTHER" id="PTHR43798">
    <property type="entry name" value="MONOACYLGLYCEROL LIPASE"/>
    <property type="match status" value="1"/>
</dbReference>
<dbReference type="KEGG" id="aup:AsAng_0035910"/>
<evidence type="ECO:0000313" key="3">
    <source>
        <dbReference type="Proteomes" id="UP001060919"/>
    </source>
</evidence>
<reference evidence="2" key="1">
    <citation type="submission" date="2022-09" db="EMBL/GenBank/DDBJ databases">
        <title>Aureispira anguillicida sp. nov., isolated from Leptocephalus of Japanese eel Anguilla japonica.</title>
        <authorList>
            <person name="Yuasa K."/>
            <person name="Mekata T."/>
            <person name="Ikunari K."/>
        </authorList>
    </citation>
    <scope>NUCLEOTIDE SEQUENCE</scope>
    <source>
        <strain evidence="2">EL160426</strain>
    </source>
</reference>
<dbReference type="RefSeq" id="WP_264788211.1">
    <property type="nucleotide sequence ID" value="NZ_AP026867.1"/>
</dbReference>
<organism evidence="2 3">
    <name type="scientific">Aureispira anguillae</name>
    <dbReference type="NCBI Taxonomy" id="2864201"/>
    <lineage>
        <taxon>Bacteria</taxon>
        <taxon>Pseudomonadati</taxon>
        <taxon>Bacteroidota</taxon>
        <taxon>Saprospiria</taxon>
        <taxon>Saprospirales</taxon>
        <taxon>Saprospiraceae</taxon>
        <taxon>Aureispira</taxon>
    </lineage>
</organism>
<dbReference type="Pfam" id="PF00561">
    <property type="entry name" value="Abhydrolase_1"/>
    <property type="match status" value="1"/>
</dbReference>
<dbReference type="GO" id="GO:0016787">
    <property type="term" value="F:hydrolase activity"/>
    <property type="evidence" value="ECO:0007669"/>
    <property type="project" value="UniProtKB-KW"/>
</dbReference>
<dbReference type="EMBL" id="AP026867">
    <property type="protein sequence ID" value="BDS12866.1"/>
    <property type="molecule type" value="Genomic_DNA"/>
</dbReference>
<dbReference type="InterPro" id="IPR029058">
    <property type="entry name" value="AB_hydrolase_fold"/>
</dbReference>
<keyword evidence="3" id="KW-1185">Reference proteome</keyword>
<sequence>MKASKFKTKEGQDWLADWNQRLMKHNQLDYQAQVIETVYGKTHVWTKSHEDSSKPALLFLPGFRTCGLFWDLNQTLAPFYKDYRIYLVDVIGQPSLSSGKTPAVKGDGYGNWLKEVIDGLKLEKVIVAGASFGGQLMLKLAKAAPERVSCLIGFNPVGIQYISLGPRAMWYNALHMLFPSNKNIDLYLEKMVLDPALKLKEGCREFLSEYQYYVIQNFKFGCDYPYKFSDKELSDVKTPVYLILCEDDHLVDAKKTVARAKKILPNFKKAFFWSKIGHGIEVAPQAYESFAAILEAQVGK</sequence>
<gene>
    <name evidence="2" type="ORF">AsAng_0035910</name>
</gene>
<dbReference type="Proteomes" id="UP001060919">
    <property type="component" value="Chromosome"/>
</dbReference>
<proteinExistence type="predicted"/>
<keyword evidence="2" id="KW-0378">Hydrolase</keyword>
<dbReference type="Gene3D" id="3.40.50.1820">
    <property type="entry name" value="alpha/beta hydrolase"/>
    <property type="match status" value="1"/>
</dbReference>
<protein>
    <submittedName>
        <fullName evidence="2">Alpha/beta hydrolase</fullName>
    </submittedName>
</protein>
<name>A0A916DV77_9BACT</name>
<dbReference type="SUPFAM" id="SSF53474">
    <property type="entry name" value="alpha/beta-Hydrolases"/>
    <property type="match status" value="1"/>
</dbReference>
<evidence type="ECO:0000259" key="1">
    <source>
        <dbReference type="Pfam" id="PF00561"/>
    </source>
</evidence>
<evidence type="ECO:0000313" key="2">
    <source>
        <dbReference type="EMBL" id="BDS12866.1"/>
    </source>
</evidence>
<dbReference type="GO" id="GO:0016020">
    <property type="term" value="C:membrane"/>
    <property type="evidence" value="ECO:0007669"/>
    <property type="project" value="TreeGrafter"/>
</dbReference>